<dbReference type="OrthoDB" id="2744543at2759"/>
<reference evidence="3" key="1">
    <citation type="submission" date="2009-05" db="EMBL/GenBank/DDBJ databases">
        <title>The genome sequence of Ajellomyces capsulatus strain H143.</title>
        <authorList>
            <person name="Champion M."/>
            <person name="Cuomo C.A."/>
            <person name="Ma L.-J."/>
            <person name="Henn M.R."/>
            <person name="Sil A."/>
            <person name="Goldman B."/>
            <person name="Young S.K."/>
            <person name="Kodira C.D."/>
            <person name="Zeng Q."/>
            <person name="Koehrsen M."/>
            <person name="Alvarado L."/>
            <person name="Berlin A.M."/>
            <person name="Borenstein D."/>
            <person name="Chen Z."/>
            <person name="Engels R."/>
            <person name="Freedman E."/>
            <person name="Gellesch M."/>
            <person name="Goldberg J."/>
            <person name="Griggs A."/>
            <person name="Gujja S."/>
            <person name="Heiman D.I."/>
            <person name="Hepburn T.A."/>
            <person name="Howarth C."/>
            <person name="Jen D."/>
            <person name="Larson L."/>
            <person name="Lewis B."/>
            <person name="Mehta T."/>
            <person name="Park D."/>
            <person name="Pearson M."/>
            <person name="Roberts A."/>
            <person name="Saif S."/>
            <person name="Shea T.D."/>
            <person name="Shenoy N."/>
            <person name="Sisk P."/>
            <person name="Stolte C."/>
            <person name="Sykes S."/>
            <person name="Walk T."/>
            <person name="White J."/>
            <person name="Yandava C."/>
            <person name="Klein B."/>
            <person name="McEwen J.G."/>
            <person name="Puccia R."/>
            <person name="Goldman G.H."/>
            <person name="Felipe M.S."/>
            <person name="Nino-Vega G."/>
            <person name="San-Blas G."/>
            <person name="Taylor J.W."/>
            <person name="Mendoza L."/>
            <person name="Galagan J.E."/>
            <person name="Nusbaum C."/>
            <person name="Birren B.W."/>
        </authorList>
    </citation>
    <scope>NUCLEOTIDE SEQUENCE [LARGE SCALE GENOMIC DNA]</scope>
    <source>
        <strain evidence="3">H143</strain>
    </source>
</reference>
<dbReference type="EMBL" id="GG692436">
    <property type="protein sequence ID" value="EER37017.1"/>
    <property type="molecule type" value="Genomic_DNA"/>
</dbReference>
<dbReference type="Proteomes" id="UP000002624">
    <property type="component" value="Unassembled WGS sequence"/>
</dbReference>
<name>C6HR83_AJECH</name>
<gene>
    <name evidence="2" type="ORF">HCDG_08468</name>
</gene>
<evidence type="ECO:0000313" key="3">
    <source>
        <dbReference type="Proteomes" id="UP000002624"/>
    </source>
</evidence>
<sequence>MAVWEVHWRGEADGWRKNPTVAWLQGPEKEGAEKAFWAIWEVGDKWLRGEEIYCSIIAVHPGHQKRGIGQLLIDWGLDVGEKLQVPVYLESTRAGLVFYTKLGSEKLSQGAVVKAEVTHVASDFELPVTVKMPSAARRMGFEG</sequence>
<dbReference type="PANTHER" id="PTHR42791:SF17">
    <property type="entry name" value="ACETYLTRANSFERASE, GNAT FAMILY FAMILY (AFU_ORTHOLOGUE AFUA_8G05690)"/>
    <property type="match status" value="1"/>
</dbReference>
<protein>
    <recommendedName>
        <fullName evidence="1">N-acetyltransferase domain-containing protein</fullName>
    </recommendedName>
</protein>
<dbReference type="PANTHER" id="PTHR42791">
    <property type="entry name" value="GNAT FAMILY ACETYLTRANSFERASE"/>
    <property type="match status" value="1"/>
</dbReference>
<dbReference type="VEuPathDB" id="FungiDB:HCDG_08468"/>
<proteinExistence type="predicted"/>
<evidence type="ECO:0000259" key="1">
    <source>
        <dbReference type="PROSITE" id="PS51186"/>
    </source>
</evidence>
<dbReference type="InterPro" id="IPR052523">
    <property type="entry name" value="Trichothecene_AcTrans"/>
</dbReference>
<dbReference type="OMA" id="EFRQGHT"/>
<dbReference type="PROSITE" id="PS51186">
    <property type="entry name" value="GNAT"/>
    <property type="match status" value="1"/>
</dbReference>
<dbReference type="Gene3D" id="3.40.630.30">
    <property type="match status" value="1"/>
</dbReference>
<organism evidence="2 3">
    <name type="scientific">Ajellomyces capsulatus (strain H143)</name>
    <name type="common">Darling's disease fungus</name>
    <name type="synonym">Histoplasma capsulatum</name>
    <dbReference type="NCBI Taxonomy" id="544712"/>
    <lineage>
        <taxon>Eukaryota</taxon>
        <taxon>Fungi</taxon>
        <taxon>Dikarya</taxon>
        <taxon>Ascomycota</taxon>
        <taxon>Pezizomycotina</taxon>
        <taxon>Eurotiomycetes</taxon>
        <taxon>Eurotiomycetidae</taxon>
        <taxon>Onygenales</taxon>
        <taxon>Ajellomycetaceae</taxon>
        <taxon>Histoplasma</taxon>
    </lineage>
</organism>
<dbReference type="STRING" id="544712.C6HR83"/>
<accession>C6HR83</accession>
<evidence type="ECO:0000313" key="2">
    <source>
        <dbReference type="EMBL" id="EER37017.1"/>
    </source>
</evidence>
<dbReference type="Pfam" id="PF13508">
    <property type="entry name" value="Acetyltransf_7"/>
    <property type="match status" value="1"/>
</dbReference>
<dbReference type="AlphaFoldDB" id="C6HR83"/>
<dbReference type="CDD" id="cd04301">
    <property type="entry name" value="NAT_SF"/>
    <property type="match status" value="1"/>
</dbReference>
<dbReference type="SUPFAM" id="SSF55729">
    <property type="entry name" value="Acyl-CoA N-acyltransferases (Nat)"/>
    <property type="match status" value="1"/>
</dbReference>
<dbReference type="InterPro" id="IPR000182">
    <property type="entry name" value="GNAT_dom"/>
</dbReference>
<feature type="domain" description="N-acetyltransferase" evidence="1">
    <location>
        <begin position="1"/>
        <end position="133"/>
    </location>
</feature>
<dbReference type="InterPro" id="IPR016181">
    <property type="entry name" value="Acyl_CoA_acyltransferase"/>
</dbReference>
<dbReference type="GO" id="GO:0016747">
    <property type="term" value="F:acyltransferase activity, transferring groups other than amino-acyl groups"/>
    <property type="evidence" value="ECO:0007669"/>
    <property type="project" value="InterPro"/>
</dbReference>
<dbReference type="HOGENOM" id="CLU_1805638_0_0_1"/>